<dbReference type="AlphaFoldDB" id="A0A9X0GXR3"/>
<dbReference type="InterPro" id="IPR008490">
    <property type="entry name" value="Transposase_InsH_N"/>
</dbReference>
<dbReference type="PANTHER" id="PTHR33408">
    <property type="entry name" value="TRANSPOSASE"/>
    <property type="match status" value="1"/>
</dbReference>
<dbReference type="PANTHER" id="PTHR33408:SF2">
    <property type="entry name" value="TRANSPOSASE DDE DOMAIN-CONTAINING PROTEIN"/>
    <property type="match status" value="1"/>
</dbReference>
<accession>A0A9X0GXR3</accession>
<keyword evidence="1" id="KW-0175">Coiled coil</keyword>
<dbReference type="Pfam" id="PF05598">
    <property type="entry name" value="DUF772"/>
    <property type="match status" value="1"/>
</dbReference>
<feature type="domain" description="Transposase IS4-like" evidence="2">
    <location>
        <begin position="242"/>
        <end position="459"/>
    </location>
</feature>
<evidence type="ECO:0000256" key="1">
    <source>
        <dbReference type="SAM" id="Coils"/>
    </source>
</evidence>
<comment type="caution">
    <text evidence="4">The sequence shown here is derived from an EMBL/GenBank/DDBJ whole genome shotgun (WGS) entry which is preliminary data.</text>
</comment>
<dbReference type="EMBL" id="LJQF01000486">
    <property type="protein sequence ID" value="KPX03796.1"/>
    <property type="molecule type" value="Genomic_DNA"/>
</dbReference>
<evidence type="ECO:0000313" key="4">
    <source>
        <dbReference type="EMBL" id="KPX03796.1"/>
    </source>
</evidence>
<gene>
    <name evidence="4" type="ORF">ALO73_02876</name>
</gene>
<protein>
    <submittedName>
        <fullName evidence="4">Transposase</fullName>
    </submittedName>
</protein>
<dbReference type="InterPro" id="IPR047629">
    <property type="entry name" value="IS1182_transpos"/>
</dbReference>
<feature type="domain" description="Transposase InsH N-terminal" evidence="3">
    <location>
        <begin position="20"/>
        <end position="113"/>
    </location>
</feature>
<dbReference type="NCBIfam" id="NF033551">
    <property type="entry name" value="transpos_IS1182"/>
    <property type="match status" value="1"/>
</dbReference>
<dbReference type="InterPro" id="IPR002559">
    <property type="entry name" value="Transposase_11"/>
</dbReference>
<dbReference type="Proteomes" id="UP000050345">
    <property type="component" value="Unassembled WGS sequence"/>
</dbReference>
<dbReference type="Pfam" id="PF01609">
    <property type="entry name" value="DDE_Tnp_1"/>
    <property type="match status" value="1"/>
</dbReference>
<organism evidence="4 5">
    <name type="scientific">Pseudomonas syringae pv. daphniphylli</name>
    <dbReference type="NCBI Taxonomy" id="264455"/>
    <lineage>
        <taxon>Bacteria</taxon>
        <taxon>Pseudomonadati</taxon>
        <taxon>Pseudomonadota</taxon>
        <taxon>Gammaproteobacteria</taxon>
        <taxon>Pseudomonadales</taxon>
        <taxon>Pseudomonadaceae</taxon>
        <taxon>Pseudomonas</taxon>
        <taxon>Pseudomonas syringae</taxon>
    </lineage>
</organism>
<proteinExistence type="predicted"/>
<reference evidence="4 5" key="1">
    <citation type="submission" date="2015-09" db="EMBL/GenBank/DDBJ databases">
        <title>Genome announcement of multiple Pseudomonas syringae strains.</title>
        <authorList>
            <person name="Thakur S."/>
            <person name="Wang P.W."/>
            <person name="Gong Y."/>
            <person name="Weir B.S."/>
            <person name="Guttman D.S."/>
        </authorList>
    </citation>
    <scope>NUCLEOTIDE SEQUENCE [LARGE SCALE GENOMIC DNA]</scope>
    <source>
        <strain evidence="4 5">ICMP9757</strain>
    </source>
</reference>
<evidence type="ECO:0000259" key="2">
    <source>
        <dbReference type="Pfam" id="PF01609"/>
    </source>
</evidence>
<feature type="coiled-coil region" evidence="1">
    <location>
        <begin position="160"/>
        <end position="219"/>
    </location>
</feature>
<evidence type="ECO:0000313" key="5">
    <source>
        <dbReference type="Proteomes" id="UP000050345"/>
    </source>
</evidence>
<name>A0A9X0GXR3_PSESX</name>
<sequence>MMKRFIQCEHRGQRTLLPESLDDYVSDTNPVRIVDVFVDELDLINLGFDGAIPADTGRPAYHPEVLLKIYIYGYLNRIHSSRRLEREAQRNVELMWLTGRLMPDFKTIANFRKDNSKAIRGVCRQFVVLCQQLGLFGENLVAIDGSKFKAVNNRDRNFTSAKLKRRMEEIESSINRYLTALDTADRQEPTSSEAKSVRLEEKIAKLKVQMKELQAIEIRLNESPDKQVSLTDPDARSMITRGIGIVGYNVQTAVDAQHHLIVAHEVTNVGSDRDQLSSIAKQAREAMASDSLSVVADRGYFKGEEILACHNAEITAYVPKPMTSAAKADGRFNNDAFIYDAAKNHYVCPAGETLIWRFSSVEKGMKLHRYWSSKCQGCALKTQCTPSKQRRVRRWEHEAILEEMQVRLSNAPDMMRIRKRTVEHPFGTLKQWMGATHFLTRRLEGVSAEMSLNVLAYNMKRVMKILGTNSLMKALSA</sequence>
<evidence type="ECO:0000259" key="3">
    <source>
        <dbReference type="Pfam" id="PF05598"/>
    </source>
</evidence>